<organism evidence="2">
    <name type="scientific">Salmonella enterica</name>
    <name type="common">Salmonella choleraesuis</name>
    <dbReference type="NCBI Taxonomy" id="28901"/>
    <lineage>
        <taxon>Bacteria</taxon>
        <taxon>Pseudomonadati</taxon>
        <taxon>Pseudomonadota</taxon>
        <taxon>Gammaproteobacteria</taxon>
        <taxon>Enterobacterales</taxon>
        <taxon>Enterobacteriaceae</taxon>
        <taxon>Salmonella</taxon>
    </lineage>
</organism>
<proteinExistence type="predicted"/>
<comment type="caution">
    <text evidence="2">The sequence shown here is derived from an EMBL/GenBank/DDBJ whole genome shotgun (WGS) entry which is preliminary data.</text>
</comment>
<dbReference type="EMBL" id="AAGKQP010000006">
    <property type="protein sequence ID" value="EBP0975577.1"/>
    <property type="molecule type" value="Genomic_DNA"/>
</dbReference>
<evidence type="ECO:0000313" key="1">
    <source>
        <dbReference type="EMBL" id="EBP0975577.1"/>
    </source>
</evidence>
<reference evidence="2" key="1">
    <citation type="submission" date="2018-07" db="EMBL/GenBank/DDBJ databases">
        <authorList>
            <consortium name="GenomeTrakr network: Whole genome sequencing for foodborne pathogen traceback"/>
        </authorList>
    </citation>
    <scope>NUCLEOTIDE SEQUENCE</scope>
    <source>
        <strain evidence="1">CFSAN024207</strain>
        <strain evidence="2">CFSAN047939</strain>
    </source>
</reference>
<dbReference type="Pfam" id="PF14022">
    <property type="entry name" value="DUF4238"/>
    <property type="match status" value="1"/>
</dbReference>
<name>A0A5U5HNP5_SALER</name>
<dbReference type="AlphaFoldDB" id="A0A5U5HNP5"/>
<dbReference type="InterPro" id="IPR025332">
    <property type="entry name" value="DUF4238"/>
</dbReference>
<evidence type="ECO:0000313" key="2">
    <source>
        <dbReference type="EMBL" id="EBQ4317458.1"/>
    </source>
</evidence>
<protein>
    <submittedName>
        <fullName evidence="2">DUF4238 domain-containing protein</fullName>
    </submittedName>
</protein>
<dbReference type="EMBL" id="AAGOZC010000019">
    <property type="protein sequence ID" value="EBQ4317458.1"/>
    <property type="molecule type" value="Genomic_DNA"/>
</dbReference>
<gene>
    <name evidence="2" type="ORF">A2H40_17395</name>
    <name evidence="1" type="ORF">LM31_09510</name>
</gene>
<accession>A0A5U5HNP5</accession>
<sequence>MIMAEKANQHFVPRLLLKRFSNSAGKINIFDTSSGEIINDVPYRPQCAKRYFYGSDLIIENHLGNLESMVDRIISHVINGDITLNINSEAHIKLVVFSAYQYIRTPEAISWANNVISKYIKTLILKDKGVLINLMKEKIENEFEQVIDDAVYEDFLSSIEVSLQSPHKLLFDSANDFVFELMNFDFFLLRNETEQKFCISDHPLVLIGPNKNNKRTLLLPLSQEFILIFFEEGAYDNYVENSGVISITELDDVDSLNKLQYLNSNKNIYFSDEVSDEYIKKVRVDNECDKLKDKFSYVAEDGKLFIRRNNVDFELDLNCLKNTSINSKEETQSIMLSLEQISLLAENGYLIEPDSDEL</sequence>